<sequence length="82" mass="9486">MHIDLQRTGHFECSHPKGNKLHENTVWSMRGNFFSVPTDCPQRDERLGWTGDTQVFCNSANFLYKTAGMLGDWLKDIRAEQL</sequence>
<dbReference type="InterPro" id="IPR035396">
    <property type="entry name" value="Bac_rhamnosid6H"/>
</dbReference>
<dbReference type="SUPFAM" id="SSF48208">
    <property type="entry name" value="Six-hairpin glycosidases"/>
    <property type="match status" value="1"/>
</dbReference>
<dbReference type="EC" id="3.2.1.40" evidence="2"/>
<dbReference type="Proteomes" id="UP001583186">
    <property type="component" value="Unassembled WGS sequence"/>
</dbReference>
<organism evidence="4 5">
    <name type="scientific">Sporothrix stenoceras</name>
    <dbReference type="NCBI Taxonomy" id="5173"/>
    <lineage>
        <taxon>Eukaryota</taxon>
        <taxon>Fungi</taxon>
        <taxon>Dikarya</taxon>
        <taxon>Ascomycota</taxon>
        <taxon>Pezizomycotina</taxon>
        <taxon>Sordariomycetes</taxon>
        <taxon>Sordariomycetidae</taxon>
        <taxon>Ophiostomatales</taxon>
        <taxon>Ophiostomataceae</taxon>
        <taxon>Sporothrix</taxon>
    </lineage>
</organism>
<dbReference type="Pfam" id="PF17389">
    <property type="entry name" value="Bac_rhamnosid6H"/>
    <property type="match status" value="1"/>
</dbReference>
<dbReference type="PANTHER" id="PTHR33307:SF6">
    <property type="entry name" value="ALPHA-RHAMNOSIDASE (EUROFUNG)-RELATED"/>
    <property type="match status" value="1"/>
</dbReference>
<dbReference type="Gene3D" id="1.50.10.10">
    <property type="match status" value="1"/>
</dbReference>
<reference evidence="4 5" key="1">
    <citation type="journal article" date="2024" name="IMA Fungus">
        <title>IMA Genome - F19 : A genome assembly and annotation guide to empower mycologists, including annotated draft genome sequences of Ceratocystis pirilliformis, Diaporthe australafricana, Fusarium ophioides, Paecilomyces lecythidis, and Sporothrix stenoceras.</title>
        <authorList>
            <person name="Aylward J."/>
            <person name="Wilson A.M."/>
            <person name="Visagie C.M."/>
            <person name="Spraker J."/>
            <person name="Barnes I."/>
            <person name="Buitendag C."/>
            <person name="Ceriani C."/>
            <person name="Del Mar Angel L."/>
            <person name="du Plessis D."/>
            <person name="Fuchs T."/>
            <person name="Gasser K."/>
            <person name="Kramer D."/>
            <person name="Li W."/>
            <person name="Munsamy K."/>
            <person name="Piso A."/>
            <person name="Price J.L."/>
            <person name="Sonnekus B."/>
            <person name="Thomas C."/>
            <person name="van der Nest A."/>
            <person name="van Dijk A."/>
            <person name="van Heerden A."/>
            <person name="van Vuuren N."/>
            <person name="Yilmaz N."/>
            <person name="Duong T.A."/>
            <person name="van der Merwe N.A."/>
            <person name="Wingfield M.J."/>
            <person name="Wingfield B.D."/>
        </authorList>
    </citation>
    <scope>NUCLEOTIDE SEQUENCE [LARGE SCALE GENOMIC DNA]</scope>
    <source>
        <strain evidence="4 5">CMW 5346</strain>
    </source>
</reference>
<proteinExistence type="predicted"/>
<evidence type="ECO:0000259" key="3">
    <source>
        <dbReference type="Pfam" id="PF17389"/>
    </source>
</evidence>
<accession>A0ABR3ZP29</accession>
<gene>
    <name evidence="4" type="ORF">Sste5346_001533</name>
</gene>
<dbReference type="InterPro" id="IPR008928">
    <property type="entry name" value="6-hairpin_glycosidase_sf"/>
</dbReference>
<name>A0ABR3ZP29_9PEZI</name>
<protein>
    <recommendedName>
        <fullName evidence="2">alpha-L-rhamnosidase</fullName>
        <ecNumber evidence="2">3.2.1.40</ecNumber>
    </recommendedName>
</protein>
<feature type="domain" description="Alpha-L-rhamnosidase six-hairpin glycosidase" evidence="3">
    <location>
        <begin position="7"/>
        <end position="81"/>
    </location>
</feature>
<comment type="catalytic activity">
    <reaction evidence="1">
        <text>Hydrolysis of terminal non-reducing alpha-L-rhamnose residues in alpha-L-rhamnosides.</text>
        <dbReference type="EC" id="3.2.1.40"/>
    </reaction>
</comment>
<evidence type="ECO:0000313" key="5">
    <source>
        <dbReference type="Proteomes" id="UP001583186"/>
    </source>
</evidence>
<keyword evidence="5" id="KW-1185">Reference proteome</keyword>
<evidence type="ECO:0000256" key="2">
    <source>
        <dbReference type="ARBA" id="ARBA00012652"/>
    </source>
</evidence>
<dbReference type="InterPro" id="IPR016007">
    <property type="entry name" value="Alpha_rhamnosid"/>
</dbReference>
<dbReference type="InterPro" id="IPR012341">
    <property type="entry name" value="6hp_glycosidase-like_sf"/>
</dbReference>
<dbReference type="PANTHER" id="PTHR33307">
    <property type="entry name" value="ALPHA-RHAMNOSIDASE (EUROFUNG)"/>
    <property type="match status" value="1"/>
</dbReference>
<dbReference type="EMBL" id="JAWCUI010000006">
    <property type="protein sequence ID" value="KAL1901830.1"/>
    <property type="molecule type" value="Genomic_DNA"/>
</dbReference>
<evidence type="ECO:0000256" key="1">
    <source>
        <dbReference type="ARBA" id="ARBA00001445"/>
    </source>
</evidence>
<comment type="caution">
    <text evidence="4">The sequence shown here is derived from an EMBL/GenBank/DDBJ whole genome shotgun (WGS) entry which is preliminary data.</text>
</comment>
<evidence type="ECO:0000313" key="4">
    <source>
        <dbReference type="EMBL" id="KAL1901830.1"/>
    </source>
</evidence>